<evidence type="ECO:0000313" key="1">
    <source>
        <dbReference type="EMBL" id="CAI2167734.1"/>
    </source>
</evidence>
<dbReference type="Proteomes" id="UP001153678">
    <property type="component" value="Unassembled WGS sequence"/>
</dbReference>
<dbReference type="EMBL" id="CAMKVN010000418">
    <property type="protein sequence ID" value="CAI2167734.1"/>
    <property type="molecule type" value="Genomic_DNA"/>
</dbReference>
<comment type="caution">
    <text evidence="1">The sequence shown here is derived from an EMBL/GenBank/DDBJ whole genome shotgun (WGS) entry which is preliminary data.</text>
</comment>
<proteinExistence type="predicted"/>
<keyword evidence="2" id="KW-1185">Reference proteome</keyword>
<protein>
    <submittedName>
        <fullName evidence="1">13009_t:CDS:1</fullName>
    </submittedName>
</protein>
<evidence type="ECO:0000313" key="2">
    <source>
        <dbReference type="Proteomes" id="UP001153678"/>
    </source>
</evidence>
<name>A0A9W4SGQ9_9GLOM</name>
<gene>
    <name evidence="1" type="ORF">FWILDA_LOCUS3227</name>
</gene>
<dbReference type="AlphaFoldDB" id="A0A9W4SGQ9"/>
<organism evidence="1 2">
    <name type="scientific">Funneliformis geosporum</name>
    <dbReference type="NCBI Taxonomy" id="1117311"/>
    <lineage>
        <taxon>Eukaryota</taxon>
        <taxon>Fungi</taxon>
        <taxon>Fungi incertae sedis</taxon>
        <taxon>Mucoromycota</taxon>
        <taxon>Glomeromycotina</taxon>
        <taxon>Glomeromycetes</taxon>
        <taxon>Glomerales</taxon>
        <taxon>Glomeraceae</taxon>
        <taxon>Funneliformis</taxon>
    </lineage>
</organism>
<accession>A0A9W4SGQ9</accession>
<sequence length="104" mass="11801">MLVIDKGPLKDDEKDFIVQWVKENRESNGTISYVTLSHDLKGESDNGEGSHFDEEKNRIYVFSLTFGKPFEKSSSFGNSPISPRPSPLYPPVIHLVKILKLTYT</sequence>
<reference evidence="1" key="1">
    <citation type="submission" date="2022-08" db="EMBL/GenBank/DDBJ databases">
        <authorList>
            <person name="Kallberg Y."/>
            <person name="Tangrot J."/>
            <person name="Rosling A."/>
        </authorList>
    </citation>
    <scope>NUCLEOTIDE SEQUENCE</scope>
    <source>
        <strain evidence="1">Wild A</strain>
    </source>
</reference>